<dbReference type="Proteomes" id="UP000499080">
    <property type="component" value="Unassembled WGS sequence"/>
</dbReference>
<keyword evidence="3" id="KW-1185">Reference proteome</keyword>
<feature type="non-terminal residue" evidence="2">
    <location>
        <position position="40"/>
    </location>
</feature>
<feature type="compositionally biased region" description="Basic residues" evidence="1">
    <location>
        <begin position="11"/>
        <end position="22"/>
    </location>
</feature>
<evidence type="ECO:0000313" key="2">
    <source>
        <dbReference type="EMBL" id="GBL61007.1"/>
    </source>
</evidence>
<sequence length="40" mass="4645">MAWTQAPVERGRRRHGRLYGRHGAHESLLQSKITVPAHQR</sequence>
<comment type="caution">
    <text evidence="2">The sequence shown here is derived from an EMBL/GenBank/DDBJ whole genome shotgun (WGS) entry which is preliminary data.</text>
</comment>
<reference evidence="2 3" key="1">
    <citation type="journal article" date="2019" name="Sci. Rep.">
        <title>Orb-weaving spider Araneus ventricosus genome elucidates the spidroin gene catalogue.</title>
        <authorList>
            <person name="Kono N."/>
            <person name="Nakamura H."/>
            <person name="Ohtoshi R."/>
            <person name="Moran D.A.P."/>
            <person name="Shinohara A."/>
            <person name="Yoshida Y."/>
            <person name="Fujiwara M."/>
            <person name="Mori M."/>
            <person name="Tomita M."/>
            <person name="Arakawa K."/>
        </authorList>
    </citation>
    <scope>NUCLEOTIDE SEQUENCE [LARGE SCALE GENOMIC DNA]</scope>
</reference>
<evidence type="ECO:0000256" key="1">
    <source>
        <dbReference type="SAM" id="MobiDB-lite"/>
    </source>
</evidence>
<organism evidence="2 3">
    <name type="scientific">Araneus ventricosus</name>
    <name type="common">Orbweaver spider</name>
    <name type="synonym">Epeira ventricosa</name>
    <dbReference type="NCBI Taxonomy" id="182803"/>
    <lineage>
        <taxon>Eukaryota</taxon>
        <taxon>Metazoa</taxon>
        <taxon>Ecdysozoa</taxon>
        <taxon>Arthropoda</taxon>
        <taxon>Chelicerata</taxon>
        <taxon>Arachnida</taxon>
        <taxon>Araneae</taxon>
        <taxon>Araneomorphae</taxon>
        <taxon>Entelegynae</taxon>
        <taxon>Araneoidea</taxon>
        <taxon>Araneidae</taxon>
        <taxon>Araneus</taxon>
    </lineage>
</organism>
<proteinExistence type="predicted"/>
<evidence type="ECO:0000313" key="3">
    <source>
        <dbReference type="Proteomes" id="UP000499080"/>
    </source>
</evidence>
<dbReference type="EMBL" id="BGPR01151827">
    <property type="protein sequence ID" value="GBL61007.1"/>
    <property type="molecule type" value="Genomic_DNA"/>
</dbReference>
<accession>A0A4Y1ZQH9</accession>
<dbReference type="AlphaFoldDB" id="A0A4Y1ZQH9"/>
<name>A0A4Y1ZQH9_ARAVE</name>
<feature type="region of interest" description="Disordered" evidence="1">
    <location>
        <begin position="1"/>
        <end position="40"/>
    </location>
</feature>
<gene>
    <name evidence="2" type="ORF">AVEN_58383_1</name>
</gene>
<protein>
    <submittedName>
        <fullName evidence="2">Uncharacterized protein</fullName>
    </submittedName>
</protein>